<keyword evidence="3" id="KW-1185">Reference proteome</keyword>
<dbReference type="SUPFAM" id="SSF52743">
    <property type="entry name" value="Subtilisin-like"/>
    <property type="match status" value="1"/>
</dbReference>
<dbReference type="EMBL" id="WRPM01000076">
    <property type="protein sequence ID" value="MVT26866.1"/>
    <property type="molecule type" value="Genomic_DNA"/>
</dbReference>
<dbReference type="Proteomes" id="UP000460157">
    <property type="component" value="Unassembled WGS sequence"/>
</dbReference>
<organism evidence="2 3">
    <name type="scientific">Nesterenkonia alkaliphila</name>
    <dbReference type="NCBI Taxonomy" id="1463631"/>
    <lineage>
        <taxon>Bacteria</taxon>
        <taxon>Bacillati</taxon>
        <taxon>Actinomycetota</taxon>
        <taxon>Actinomycetes</taxon>
        <taxon>Micrococcales</taxon>
        <taxon>Micrococcaceae</taxon>
        <taxon>Nesterenkonia</taxon>
    </lineage>
</organism>
<evidence type="ECO:0000259" key="1">
    <source>
        <dbReference type="Pfam" id="PF00082"/>
    </source>
</evidence>
<dbReference type="Gene3D" id="3.40.50.200">
    <property type="entry name" value="Peptidase S8/S53 domain"/>
    <property type="match status" value="1"/>
</dbReference>
<dbReference type="OrthoDB" id="9768989at2"/>
<evidence type="ECO:0000313" key="2">
    <source>
        <dbReference type="EMBL" id="MVT26866.1"/>
    </source>
</evidence>
<protein>
    <submittedName>
        <fullName evidence="2">S8 family serine peptidase</fullName>
    </submittedName>
</protein>
<reference evidence="2 3" key="1">
    <citation type="submission" date="2019-12" db="EMBL/GenBank/DDBJ databases">
        <title>Nesterenkonia muleiensis sp. nov., a novel actinobacterium isolated from sap of Populus euphratica.</title>
        <authorList>
            <person name="Wang R."/>
        </authorList>
    </citation>
    <scope>NUCLEOTIDE SEQUENCE [LARGE SCALE GENOMIC DNA]</scope>
    <source>
        <strain evidence="2 3">F10</strain>
    </source>
</reference>
<dbReference type="CDD" id="cd04847">
    <property type="entry name" value="Peptidases_S8_Subtilisin_like_2"/>
    <property type="match status" value="1"/>
</dbReference>
<dbReference type="GO" id="GO:0004252">
    <property type="term" value="F:serine-type endopeptidase activity"/>
    <property type="evidence" value="ECO:0007669"/>
    <property type="project" value="InterPro"/>
</dbReference>
<dbReference type="AlphaFoldDB" id="A0A7K1UKB6"/>
<dbReference type="InterPro" id="IPR034074">
    <property type="entry name" value="Y4bN_pept_dom"/>
</dbReference>
<comment type="caution">
    <text evidence="2">The sequence shown here is derived from an EMBL/GenBank/DDBJ whole genome shotgun (WGS) entry which is preliminary data.</text>
</comment>
<gene>
    <name evidence="2" type="ORF">GNZ21_10945</name>
</gene>
<accession>A0A7K1UKB6</accession>
<dbReference type="InterPro" id="IPR036852">
    <property type="entry name" value="Peptidase_S8/S53_dom_sf"/>
</dbReference>
<dbReference type="Pfam" id="PF00082">
    <property type="entry name" value="Peptidase_S8"/>
    <property type="match status" value="1"/>
</dbReference>
<dbReference type="InterPro" id="IPR000209">
    <property type="entry name" value="Peptidase_S8/S53_dom"/>
</dbReference>
<evidence type="ECO:0000313" key="3">
    <source>
        <dbReference type="Proteomes" id="UP000460157"/>
    </source>
</evidence>
<name>A0A7K1UKB6_9MICC</name>
<proteinExistence type="predicted"/>
<feature type="domain" description="Peptidase S8/S53" evidence="1">
    <location>
        <begin position="9"/>
        <end position="363"/>
    </location>
</feature>
<sequence length="486" mass="53659">MEPADEAQPAVCHLDTGVARNHLLLRDSLSEGDLHTVLGESGFDHDGHGARMAGVALYGDGLDEALIGGHVVQLRHRLESVRILPRENEKDHDPLAYGDVTAQAVSLPEIAAPRQRVFCMPVSTVPDTHETLGQPTLWSATVDALAAGSGVVRAGHELHMLSAPDADAARLFFIAAGNTRSFNRDHLNHSDLSPVHDPAHSWNALTVGAYTDLIEPPTDPGHENWAPLATKGELSPHSSTSLLFGDRPWPAKPDILMEGGNVLHDGGSLFEDDLSTLTVRTAGHHNDQVLANANATSAATAQAARLGALVMANYPAYWPETVRALLVHGAEWTPVMREQINSEYKKNKNLTARHRMLRRYGWGVPTEENVLHSSNQAVTIVVQDEFTPFRGTDFKIPHFRFHDFPWPREVLRDLVEADVTLRVTLSYFIEPTASRRGWRQRYQYKSHGLRFELQGPLESETDFIQRVNRQAQSEEAGQRPSGPSLI</sequence>
<dbReference type="GO" id="GO:0006508">
    <property type="term" value="P:proteolysis"/>
    <property type="evidence" value="ECO:0007669"/>
    <property type="project" value="InterPro"/>
</dbReference>